<protein>
    <submittedName>
        <fullName evidence="1">Uncharacterized protein</fullName>
    </submittedName>
</protein>
<dbReference type="AlphaFoldDB" id="A0A5B7FEX6"/>
<name>A0A5B7FEX6_PORTR</name>
<organism evidence="1 2">
    <name type="scientific">Portunus trituberculatus</name>
    <name type="common">Swimming crab</name>
    <name type="synonym">Neptunus trituberculatus</name>
    <dbReference type="NCBI Taxonomy" id="210409"/>
    <lineage>
        <taxon>Eukaryota</taxon>
        <taxon>Metazoa</taxon>
        <taxon>Ecdysozoa</taxon>
        <taxon>Arthropoda</taxon>
        <taxon>Crustacea</taxon>
        <taxon>Multicrustacea</taxon>
        <taxon>Malacostraca</taxon>
        <taxon>Eumalacostraca</taxon>
        <taxon>Eucarida</taxon>
        <taxon>Decapoda</taxon>
        <taxon>Pleocyemata</taxon>
        <taxon>Brachyura</taxon>
        <taxon>Eubrachyura</taxon>
        <taxon>Portunoidea</taxon>
        <taxon>Portunidae</taxon>
        <taxon>Portuninae</taxon>
        <taxon>Portunus</taxon>
    </lineage>
</organism>
<sequence length="72" mass="8065">MECNASGHPQRSALAKEVTPRPVMTVKTLQTRHHMTLLLRRLKSFHQAINQSFSTLSNILPSSTRAAPLFPL</sequence>
<reference evidence="1 2" key="1">
    <citation type="submission" date="2019-05" db="EMBL/GenBank/DDBJ databases">
        <title>Another draft genome of Portunus trituberculatus and its Hox gene families provides insights of decapod evolution.</title>
        <authorList>
            <person name="Jeong J.-H."/>
            <person name="Song I."/>
            <person name="Kim S."/>
            <person name="Choi T."/>
            <person name="Kim D."/>
            <person name="Ryu S."/>
            <person name="Kim W."/>
        </authorList>
    </citation>
    <scope>NUCLEOTIDE SEQUENCE [LARGE SCALE GENOMIC DNA]</scope>
    <source>
        <tissue evidence="1">Muscle</tissue>
    </source>
</reference>
<comment type="caution">
    <text evidence="1">The sequence shown here is derived from an EMBL/GenBank/DDBJ whole genome shotgun (WGS) entry which is preliminary data.</text>
</comment>
<evidence type="ECO:0000313" key="2">
    <source>
        <dbReference type="Proteomes" id="UP000324222"/>
    </source>
</evidence>
<dbReference type="Proteomes" id="UP000324222">
    <property type="component" value="Unassembled WGS sequence"/>
</dbReference>
<gene>
    <name evidence="1" type="ORF">E2C01_037750</name>
</gene>
<proteinExistence type="predicted"/>
<accession>A0A5B7FEX6</accession>
<evidence type="ECO:0000313" key="1">
    <source>
        <dbReference type="EMBL" id="MPC44087.1"/>
    </source>
</evidence>
<keyword evidence="2" id="KW-1185">Reference proteome</keyword>
<dbReference type="EMBL" id="VSRR010006120">
    <property type="protein sequence ID" value="MPC44087.1"/>
    <property type="molecule type" value="Genomic_DNA"/>
</dbReference>